<dbReference type="InterPro" id="IPR036691">
    <property type="entry name" value="Endo/exonu/phosph_ase_sf"/>
</dbReference>
<dbReference type="GO" id="GO:0000175">
    <property type="term" value="F:3'-5'-RNA exonuclease activity"/>
    <property type="evidence" value="ECO:0007669"/>
    <property type="project" value="TreeGrafter"/>
</dbReference>
<dbReference type="EMBL" id="JADGJQ010000004">
    <property type="protein sequence ID" value="KAJ3184201.1"/>
    <property type="molecule type" value="Genomic_DNA"/>
</dbReference>
<feature type="compositionally biased region" description="Basic and acidic residues" evidence="1">
    <location>
        <begin position="660"/>
        <end position="675"/>
    </location>
</feature>
<sequence>MFLPTVSDVQRRVSHATFACDLPCAQAPLIAPLGCEDRAQLLPTQALPQSSDTYVFPERPYRKDSGFDDAVPTFAVAGSSAKEKDDDERHISIVVHTEMPGVVQMLDGNRAKNEARKRHSTLSIDAEPYTPLGALTEETCVVDMTAPPMSVMKSVRNTARDWAASIQETQLPAGIASGTETAGPISTASIRRYDQATLLAMRPLAADVSRALRIPAQLRAAALETALKPTTRPLLRGPDNCPLLPLPPSFKSPTGNASAVCIPHRRWTKAHSPSAEEFSVMTWNVLAPMYCTREKFPDLNDGDREWSHRRAKVLDEVAYYASDVVCLQEVTLDDFENFFAPKLHMLGYAGVYREKARAPAPLQPASPTVSSSGSRTPSPTLIPAADGCALFYNTATFTLLDIDTFSYPELAARHLPATHDVSVDVLRFANTGIHALFMHVATGNRVRVVTTHLHWNPANERTKLLQAALLMEYLANMTTSSSVSACDSKERGSDSVKRMSGGRRPRSQSDTTSPVSLDGIPIVLAGDLNSMRGERVHQFLESGATDVSGDWGWADKEYGAFSTASSLPELRVAHKAKLASAYDPSVLSYTNKTPTFAGTIDHVFYTPATLAVRDVLGPVVDGWLDKVKALPTASIVSDHLPLGVWMAWKGSGKAGAGRGIDLRRRQQQQPRERRQQQQQQQQQFAVAAGCGQAGGAAASRVRNQKQKQHQQQQQRSRAKLGGKLQSWRAAAPAADSSVAARKDATSDPGGGAAGAKKTRRRAPRTSGSSATQSEAGRNPGTQ</sequence>
<proteinExistence type="predicted"/>
<feature type="region of interest" description="Disordered" evidence="1">
    <location>
        <begin position="484"/>
        <end position="517"/>
    </location>
</feature>
<dbReference type="Pfam" id="PF03372">
    <property type="entry name" value="Exo_endo_phos"/>
    <property type="match status" value="1"/>
</dbReference>
<name>A0AAD5TR36_9FUNG</name>
<dbReference type="AlphaFoldDB" id="A0AAD5TR36"/>
<dbReference type="InterPro" id="IPR050410">
    <property type="entry name" value="CCR4/nocturin_mRNA_transcr"/>
</dbReference>
<feature type="compositionally biased region" description="Basic and acidic residues" evidence="1">
    <location>
        <begin position="487"/>
        <end position="497"/>
    </location>
</feature>
<evidence type="ECO:0000313" key="3">
    <source>
        <dbReference type="EMBL" id="KAJ3184201.1"/>
    </source>
</evidence>
<gene>
    <name evidence="3" type="primary">CCR4_2</name>
    <name evidence="3" type="ORF">HDU87_005047</name>
</gene>
<keyword evidence="4" id="KW-1185">Reference proteome</keyword>
<comment type="caution">
    <text evidence="3">The sequence shown here is derived from an EMBL/GenBank/DDBJ whole genome shotgun (WGS) entry which is preliminary data.</text>
</comment>
<dbReference type="PANTHER" id="PTHR12121:SF36">
    <property type="entry name" value="ENDONUCLEASE_EXONUCLEASE_PHOSPHATASE DOMAIN-CONTAINING PROTEIN"/>
    <property type="match status" value="1"/>
</dbReference>
<dbReference type="Gene3D" id="3.60.10.10">
    <property type="entry name" value="Endonuclease/exonuclease/phosphatase"/>
    <property type="match status" value="1"/>
</dbReference>
<reference evidence="3" key="1">
    <citation type="submission" date="2020-05" db="EMBL/GenBank/DDBJ databases">
        <title>Phylogenomic resolution of chytrid fungi.</title>
        <authorList>
            <person name="Stajich J.E."/>
            <person name="Amses K."/>
            <person name="Simmons R."/>
            <person name="Seto K."/>
            <person name="Myers J."/>
            <person name="Bonds A."/>
            <person name="Quandt C.A."/>
            <person name="Barry K."/>
            <person name="Liu P."/>
            <person name="Grigoriev I."/>
            <person name="Longcore J.E."/>
            <person name="James T.Y."/>
        </authorList>
    </citation>
    <scope>NUCLEOTIDE SEQUENCE</scope>
    <source>
        <strain evidence="3">JEL0379</strain>
    </source>
</reference>
<dbReference type="Proteomes" id="UP001212152">
    <property type="component" value="Unassembled WGS sequence"/>
</dbReference>
<dbReference type="SUPFAM" id="SSF56219">
    <property type="entry name" value="DNase I-like"/>
    <property type="match status" value="1"/>
</dbReference>
<feature type="compositionally biased region" description="Low complexity" evidence="1">
    <location>
        <begin position="676"/>
        <end position="700"/>
    </location>
</feature>
<dbReference type="PANTHER" id="PTHR12121">
    <property type="entry name" value="CARBON CATABOLITE REPRESSOR PROTEIN 4"/>
    <property type="match status" value="1"/>
</dbReference>
<evidence type="ECO:0000313" key="4">
    <source>
        <dbReference type="Proteomes" id="UP001212152"/>
    </source>
</evidence>
<feature type="compositionally biased region" description="Low complexity" evidence="1">
    <location>
        <begin position="729"/>
        <end position="739"/>
    </location>
</feature>
<evidence type="ECO:0000256" key="1">
    <source>
        <dbReference type="SAM" id="MobiDB-lite"/>
    </source>
</evidence>
<organism evidence="3 4">
    <name type="scientific">Geranomyces variabilis</name>
    <dbReference type="NCBI Taxonomy" id="109894"/>
    <lineage>
        <taxon>Eukaryota</taxon>
        <taxon>Fungi</taxon>
        <taxon>Fungi incertae sedis</taxon>
        <taxon>Chytridiomycota</taxon>
        <taxon>Chytridiomycota incertae sedis</taxon>
        <taxon>Chytridiomycetes</taxon>
        <taxon>Spizellomycetales</taxon>
        <taxon>Powellomycetaceae</taxon>
        <taxon>Geranomyces</taxon>
    </lineage>
</organism>
<protein>
    <submittedName>
        <fullName evidence="3">Glucose-repressible alcohol dehydrogenase transcriptional effector</fullName>
    </submittedName>
</protein>
<feature type="region of interest" description="Disordered" evidence="1">
    <location>
        <begin position="652"/>
        <end position="782"/>
    </location>
</feature>
<evidence type="ECO:0000259" key="2">
    <source>
        <dbReference type="Pfam" id="PF03372"/>
    </source>
</evidence>
<dbReference type="InterPro" id="IPR005135">
    <property type="entry name" value="Endo/exonuclease/phosphatase"/>
</dbReference>
<accession>A0AAD5TR36</accession>
<feature type="domain" description="Endonuclease/exonuclease/phosphatase" evidence="2">
    <location>
        <begin position="281"/>
        <end position="639"/>
    </location>
</feature>
<feature type="compositionally biased region" description="Polar residues" evidence="1">
    <location>
        <begin position="766"/>
        <end position="782"/>
    </location>
</feature>